<protein>
    <submittedName>
        <fullName evidence="3">RNA methyltransferase, RsmD family</fullName>
    </submittedName>
</protein>
<dbReference type="PIRSF" id="PIRSF004553">
    <property type="entry name" value="CHP00095"/>
    <property type="match status" value="1"/>
</dbReference>
<dbReference type="NCBIfam" id="TIGR00095">
    <property type="entry name" value="16S rRNA (guanine(966)-N(2))-methyltransferase RsmD"/>
    <property type="match status" value="1"/>
</dbReference>
<dbReference type="PROSITE" id="PS00092">
    <property type="entry name" value="N6_MTASE"/>
    <property type="match status" value="1"/>
</dbReference>
<gene>
    <name evidence="3" type="ORF">Cha6605_4878</name>
</gene>
<name>K9UNP0_CHAP6</name>
<dbReference type="OrthoDB" id="9803017at2"/>
<dbReference type="Gene3D" id="3.40.50.150">
    <property type="entry name" value="Vaccinia Virus protein VP39"/>
    <property type="match status" value="1"/>
</dbReference>
<dbReference type="HOGENOM" id="CLU_075826_0_2_3"/>
<dbReference type="InterPro" id="IPR002052">
    <property type="entry name" value="DNA_methylase_N6_adenine_CS"/>
</dbReference>
<dbReference type="GO" id="GO:0003676">
    <property type="term" value="F:nucleic acid binding"/>
    <property type="evidence" value="ECO:0007669"/>
    <property type="project" value="InterPro"/>
</dbReference>
<organism evidence="3 4">
    <name type="scientific">Chamaesiphon minutus (strain ATCC 27169 / PCC 6605)</name>
    <dbReference type="NCBI Taxonomy" id="1173020"/>
    <lineage>
        <taxon>Bacteria</taxon>
        <taxon>Bacillati</taxon>
        <taxon>Cyanobacteriota</taxon>
        <taxon>Cyanophyceae</taxon>
        <taxon>Gomontiellales</taxon>
        <taxon>Chamaesiphonaceae</taxon>
        <taxon>Chamaesiphon</taxon>
    </lineage>
</organism>
<dbReference type="KEGG" id="cmp:Cha6605_4878"/>
<dbReference type="RefSeq" id="WP_015161878.1">
    <property type="nucleotide sequence ID" value="NC_019697.1"/>
</dbReference>
<dbReference type="STRING" id="1173020.Cha6605_4878"/>
<dbReference type="AlphaFoldDB" id="K9UNP0"/>
<reference evidence="3 4" key="1">
    <citation type="submission" date="2012-05" db="EMBL/GenBank/DDBJ databases">
        <title>Finished chromosome of genome of Chamaesiphon sp. PCC 6605.</title>
        <authorList>
            <consortium name="US DOE Joint Genome Institute"/>
            <person name="Gugger M."/>
            <person name="Coursin T."/>
            <person name="Rippka R."/>
            <person name="Tandeau De Marsac N."/>
            <person name="Huntemann M."/>
            <person name="Wei C.-L."/>
            <person name="Han J."/>
            <person name="Detter J.C."/>
            <person name="Han C."/>
            <person name="Tapia R."/>
            <person name="Chen A."/>
            <person name="Kyrpides N."/>
            <person name="Mavromatis K."/>
            <person name="Markowitz V."/>
            <person name="Szeto E."/>
            <person name="Ivanova N."/>
            <person name="Pagani I."/>
            <person name="Pati A."/>
            <person name="Goodwin L."/>
            <person name="Nordberg H.P."/>
            <person name="Cantor M.N."/>
            <person name="Hua S.X."/>
            <person name="Woyke T."/>
            <person name="Kerfeld C.A."/>
        </authorList>
    </citation>
    <scope>NUCLEOTIDE SEQUENCE [LARGE SCALE GENOMIC DNA]</scope>
    <source>
        <strain evidence="4">ATCC 27169 / PCC 6605</strain>
    </source>
</reference>
<dbReference type="Proteomes" id="UP000010366">
    <property type="component" value="Chromosome"/>
</dbReference>
<keyword evidence="1 3" id="KW-0489">Methyltransferase</keyword>
<dbReference type="SUPFAM" id="SSF53335">
    <property type="entry name" value="S-adenosyl-L-methionine-dependent methyltransferases"/>
    <property type="match status" value="1"/>
</dbReference>
<proteinExistence type="predicted"/>
<accession>K9UNP0</accession>
<keyword evidence="4" id="KW-1185">Reference proteome</keyword>
<dbReference type="EMBL" id="CP003600">
    <property type="protein sequence ID" value="AFY95789.1"/>
    <property type="molecule type" value="Genomic_DNA"/>
</dbReference>
<dbReference type="PANTHER" id="PTHR43542">
    <property type="entry name" value="METHYLTRANSFERASE"/>
    <property type="match status" value="1"/>
</dbReference>
<dbReference type="PATRIC" id="fig|1173020.3.peg.5579"/>
<evidence type="ECO:0000256" key="2">
    <source>
        <dbReference type="ARBA" id="ARBA00022679"/>
    </source>
</evidence>
<dbReference type="CDD" id="cd02440">
    <property type="entry name" value="AdoMet_MTases"/>
    <property type="match status" value="1"/>
</dbReference>
<dbReference type="InterPro" id="IPR029063">
    <property type="entry name" value="SAM-dependent_MTases_sf"/>
</dbReference>
<evidence type="ECO:0000313" key="3">
    <source>
        <dbReference type="EMBL" id="AFY95789.1"/>
    </source>
</evidence>
<sequence length="184" mass="20443">MSIRIYGNRELKTLQGLETRPTSARVRQALFNIWQGSIADCRWLDLCSGSGAMGAEALCRDAKIVVGIERSNSACQIIEQNWAKVAGLDQTFQILRSDVVTGLARLDGQKFDRIYFDPPYAGELYDPVLAAIDRYELLAVSGEIAVEHSPNPQISSNLPTSLPTLELCRRKDYGNTAVSFYQLK</sequence>
<dbReference type="InterPro" id="IPR004398">
    <property type="entry name" value="RNA_MeTrfase_RsmD"/>
</dbReference>
<evidence type="ECO:0000256" key="1">
    <source>
        <dbReference type="ARBA" id="ARBA00022603"/>
    </source>
</evidence>
<evidence type="ECO:0000313" key="4">
    <source>
        <dbReference type="Proteomes" id="UP000010366"/>
    </source>
</evidence>
<dbReference type="PANTHER" id="PTHR43542:SF1">
    <property type="entry name" value="METHYLTRANSFERASE"/>
    <property type="match status" value="1"/>
</dbReference>
<dbReference type="GO" id="GO:0031167">
    <property type="term" value="P:rRNA methylation"/>
    <property type="evidence" value="ECO:0007669"/>
    <property type="project" value="InterPro"/>
</dbReference>
<keyword evidence="2 3" id="KW-0808">Transferase</keyword>
<dbReference type="GO" id="GO:0008168">
    <property type="term" value="F:methyltransferase activity"/>
    <property type="evidence" value="ECO:0007669"/>
    <property type="project" value="UniProtKB-KW"/>
</dbReference>
<dbReference type="Pfam" id="PF03602">
    <property type="entry name" value="Cons_hypoth95"/>
    <property type="match status" value="1"/>
</dbReference>
<dbReference type="eggNOG" id="COG0742">
    <property type="taxonomic scope" value="Bacteria"/>
</dbReference>